<protein>
    <submittedName>
        <fullName evidence="2">CLUMA_CG009216, isoform A</fullName>
    </submittedName>
</protein>
<keyword evidence="3" id="KW-1185">Reference proteome</keyword>
<proteinExistence type="predicted"/>
<dbReference type="AlphaFoldDB" id="A0A1J1I605"/>
<sequence>MRTRKRKKVAPEPFALQVVDITSPFFFALRGSITSSICFCAGGSITSSHFALRGSTAKKWLRKTFFAVKYATSARHAHLCEEKQTRVSTSGIRSRIRKSNSHQTQKLQMFQLILYCRHLVTQMLMILLFIRYVAVGNFAENF</sequence>
<evidence type="ECO:0000313" key="3">
    <source>
        <dbReference type="Proteomes" id="UP000183832"/>
    </source>
</evidence>
<dbReference type="EMBL" id="CVRI01000042">
    <property type="protein sequence ID" value="CRK95759.1"/>
    <property type="molecule type" value="Genomic_DNA"/>
</dbReference>
<gene>
    <name evidence="2" type="ORF">CLUMA_CG009216</name>
</gene>
<keyword evidence="1" id="KW-0472">Membrane</keyword>
<accession>A0A1J1I605</accession>
<organism evidence="2 3">
    <name type="scientific">Clunio marinus</name>
    <dbReference type="NCBI Taxonomy" id="568069"/>
    <lineage>
        <taxon>Eukaryota</taxon>
        <taxon>Metazoa</taxon>
        <taxon>Ecdysozoa</taxon>
        <taxon>Arthropoda</taxon>
        <taxon>Hexapoda</taxon>
        <taxon>Insecta</taxon>
        <taxon>Pterygota</taxon>
        <taxon>Neoptera</taxon>
        <taxon>Endopterygota</taxon>
        <taxon>Diptera</taxon>
        <taxon>Nematocera</taxon>
        <taxon>Chironomoidea</taxon>
        <taxon>Chironomidae</taxon>
        <taxon>Clunio</taxon>
    </lineage>
</organism>
<dbReference type="Proteomes" id="UP000183832">
    <property type="component" value="Unassembled WGS sequence"/>
</dbReference>
<keyword evidence="1" id="KW-1133">Transmembrane helix</keyword>
<keyword evidence="1" id="KW-0812">Transmembrane</keyword>
<name>A0A1J1I605_9DIPT</name>
<feature type="transmembrane region" description="Helical" evidence="1">
    <location>
        <begin position="112"/>
        <end position="134"/>
    </location>
</feature>
<evidence type="ECO:0000256" key="1">
    <source>
        <dbReference type="SAM" id="Phobius"/>
    </source>
</evidence>
<reference evidence="2 3" key="1">
    <citation type="submission" date="2015-04" db="EMBL/GenBank/DDBJ databases">
        <authorList>
            <person name="Syromyatnikov M.Y."/>
            <person name="Popov V.N."/>
        </authorList>
    </citation>
    <scope>NUCLEOTIDE SEQUENCE [LARGE SCALE GENOMIC DNA]</scope>
</reference>
<evidence type="ECO:0000313" key="2">
    <source>
        <dbReference type="EMBL" id="CRK95759.1"/>
    </source>
</evidence>